<evidence type="ECO:0000313" key="6">
    <source>
        <dbReference type="Proteomes" id="UP000623926"/>
    </source>
</evidence>
<proteinExistence type="inferred from homology"/>
<dbReference type="Pfam" id="PF13561">
    <property type="entry name" value="adh_short_C2"/>
    <property type="match status" value="1"/>
</dbReference>
<dbReference type="PROSITE" id="PS00061">
    <property type="entry name" value="ADH_SHORT"/>
    <property type="match status" value="1"/>
</dbReference>
<comment type="similarity">
    <text evidence="1">Belongs to the short-chain dehydrogenases/reductases (SDR) family.</text>
</comment>
<dbReference type="AlphaFoldDB" id="A0ABD7CWI2"/>
<evidence type="ECO:0000256" key="1">
    <source>
        <dbReference type="ARBA" id="ARBA00006484"/>
    </source>
</evidence>
<dbReference type="InterPro" id="IPR020904">
    <property type="entry name" value="Sc_DH/Rdtase_CS"/>
</dbReference>
<gene>
    <name evidence="4" type="ORF">I6J41_29645</name>
    <name evidence="3" type="ORF">I6J42_04370</name>
</gene>
<dbReference type="Proteomes" id="UP000623926">
    <property type="component" value="Chromosome"/>
</dbReference>
<dbReference type="RefSeq" id="WP_050493894.1">
    <property type="nucleotide sequence ID" value="NZ_CP070242.1"/>
</dbReference>
<evidence type="ECO:0000313" key="5">
    <source>
        <dbReference type="Proteomes" id="UP000598054"/>
    </source>
</evidence>
<dbReference type="Proteomes" id="UP000598054">
    <property type="component" value="Chromosome"/>
</dbReference>
<dbReference type="PANTHER" id="PTHR42760">
    <property type="entry name" value="SHORT-CHAIN DEHYDROGENASES/REDUCTASES FAMILY MEMBER"/>
    <property type="match status" value="1"/>
</dbReference>
<dbReference type="Gene3D" id="3.40.50.720">
    <property type="entry name" value="NAD(P)-binding Rossmann-like Domain"/>
    <property type="match status" value="1"/>
</dbReference>
<reference evidence="5 6" key="1">
    <citation type="submission" date="2021-02" db="EMBL/GenBank/DDBJ databases">
        <title>FDA dAtabase for Regulatory Grade micrObial Sequences (FDA-ARGOS): Supporting development and validation of Infectious Disease Dx tests.</title>
        <authorList>
            <person name="Sproer C."/>
            <person name="Gronow S."/>
            <person name="Severitt S."/>
            <person name="Schroder I."/>
            <person name="Tallon L."/>
            <person name="Sadzewicz L."/>
            <person name="Zhao X."/>
            <person name="Boylan J."/>
            <person name="Ott S."/>
            <person name="Bowen H."/>
            <person name="Vavikolanu K."/>
            <person name="Mehta A."/>
            <person name="Aluvathingal J."/>
            <person name="Nadendla S."/>
            <person name="Lowell S."/>
            <person name="Myers T."/>
            <person name="Yan Y."/>
            <person name="Sichtig H."/>
        </authorList>
    </citation>
    <scope>NUCLEOTIDE SEQUENCE [LARGE SCALE GENOMIC DNA]</scope>
    <source>
        <strain evidence="4 5">FDAARGOS_1211</strain>
        <strain evidence="3 6">FDAARGOS_1212</strain>
    </source>
</reference>
<organism evidence="3 6">
    <name type="scientific">Streptomyces californicus</name>
    <dbReference type="NCBI Taxonomy" id="67351"/>
    <lineage>
        <taxon>Bacteria</taxon>
        <taxon>Bacillati</taxon>
        <taxon>Actinomycetota</taxon>
        <taxon>Actinomycetes</taxon>
        <taxon>Kitasatosporales</taxon>
        <taxon>Streptomycetaceae</taxon>
        <taxon>Streptomyces</taxon>
    </lineage>
</organism>
<dbReference type="PRINTS" id="PR00081">
    <property type="entry name" value="GDHRDH"/>
</dbReference>
<feature type="compositionally biased region" description="Polar residues" evidence="2">
    <location>
        <begin position="1"/>
        <end position="26"/>
    </location>
</feature>
<dbReference type="SUPFAM" id="SSF51735">
    <property type="entry name" value="NAD(P)-binding Rossmann-fold domains"/>
    <property type="match status" value="1"/>
</dbReference>
<feature type="region of interest" description="Disordered" evidence="2">
    <location>
        <begin position="1"/>
        <end position="39"/>
    </location>
</feature>
<evidence type="ECO:0000256" key="2">
    <source>
        <dbReference type="SAM" id="MobiDB-lite"/>
    </source>
</evidence>
<dbReference type="PANTHER" id="PTHR42760:SF40">
    <property type="entry name" value="3-OXOACYL-[ACYL-CARRIER-PROTEIN] REDUCTASE, CHLOROPLASTIC"/>
    <property type="match status" value="1"/>
</dbReference>
<feature type="compositionally biased region" description="Low complexity" evidence="2">
    <location>
        <begin position="30"/>
        <end position="39"/>
    </location>
</feature>
<dbReference type="GeneID" id="63983770"/>
<dbReference type="EMBL" id="CP070249">
    <property type="protein sequence ID" value="QRV44443.1"/>
    <property type="molecule type" value="Genomic_DNA"/>
</dbReference>
<dbReference type="InterPro" id="IPR002347">
    <property type="entry name" value="SDR_fam"/>
</dbReference>
<evidence type="ECO:0000313" key="4">
    <source>
        <dbReference type="EMBL" id="QRV44443.1"/>
    </source>
</evidence>
<keyword evidence="5" id="KW-1185">Reference proteome</keyword>
<protein>
    <submittedName>
        <fullName evidence="3">SDR family oxidoreductase</fullName>
    </submittedName>
</protein>
<name>A0ABD7CWI2_9ACTN</name>
<sequence>MTVHHPQSPTGATPTGDTASSATPTEDTAPRATAAGTPADQATLAGRTALVTGATGQLGDAVCRLLAARGAAVVGVHRTPSERAEALTAGTGARLLRADLSDPDETAALLGRVRELGPAPDILVCAHGATARRPVLGGAYDAAAEQRLWQLNTGSVQQLASAAAKRMMRAKFGRIVLFGSRGGATGMPGQPGYAAAKAALSGWAASAAWELGPFGVTVNVIAPGAVRARPEDAPVYSAEEDERAAGRTAVRRLAEPAEIAEAVGFLAAPGASYVTGQTLLVDGGARW</sequence>
<evidence type="ECO:0000313" key="3">
    <source>
        <dbReference type="EMBL" id="QRV33364.1"/>
    </source>
</evidence>
<dbReference type="InterPro" id="IPR036291">
    <property type="entry name" value="NAD(P)-bd_dom_sf"/>
</dbReference>
<accession>A0ABD7CWI2</accession>
<dbReference type="EMBL" id="CP070245">
    <property type="protein sequence ID" value="QRV33364.1"/>
    <property type="molecule type" value="Genomic_DNA"/>
</dbReference>